<proteinExistence type="inferred from homology"/>
<keyword evidence="6 9" id="KW-0547">Nucleotide-binding</keyword>
<evidence type="ECO:0000256" key="8">
    <source>
        <dbReference type="ARBA" id="ARBA00023125"/>
    </source>
</evidence>
<dbReference type="PATRIC" id="fig|1303518.3.peg.1995"/>
<keyword evidence="5 9" id="KW-0235">DNA replication</keyword>
<protein>
    <recommendedName>
        <fullName evidence="3 9">DNA replication and repair protein RecF</fullName>
    </recommendedName>
</protein>
<evidence type="ECO:0000256" key="4">
    <source>
        <dbReference type="ARBA" id="ARBA00022490"/>
    </source>
</evidence>
<feature type="binding site" evidence="9">
    <location>
        <begin position="30"/>
        <end position="37"/>
    </location>
    <ligand>
        <name>ATP</name>
        <dbReference type="ChEBI" id="CHEBI:30616"/>
    </ligand>
</feature>
<keyword evidence="9" id="KW-0742">SOS response</keyword>
<dbReference type="Gene3D" id="1.20.1050.90">
    <property type="entry name" value="RecF/RecN/SMC, N-terminal domain"/>
    <property type="match status" value="1"/>
</dbReference>
<dbReference type="FunCoup" id="S0EZF3">
    <property type="interactions" value="203"/>
</dbReference>
<dbReference type="GO" id="GO:0005737">
    <property type="term" value="C:cytoplasm"/>
    <property type="evidence" value="ECO:0007669"/>
    <property type="project" value="UniProtKB-SubCell"/>
</dbReference>
<evidence type="ECO:0000259" key="10">
    <source>
        <dbReference type="Pfam" id="PF02463"/>
    </source>
</evidence>
<evidence type="ECO:0000256" key="7">
    <source>
        <dbReference type="ARBA" id="ARBA00022840"/>
    </source>
</evidence>
<dbReference type="CDD" id="cd03242">
    <property type="entry name" value="ABC_RecF"/>
    <property type="match status" value="1"/>
</dbReference>
<keyword evidence="4 9" id="KW-0963">Cytoplasm</keyword>
<dbReference type="InterPro" id="IPR001238">
    <property type="entry name" value="DNA-binding_RecF"/>
</dbReference>
<dbReference type="PROSITE" id="PS00617">
    <property type="entry name" value="RECF_1"/>
    <property type="match status" value="1"/>
</dbReference>
<evidence type="ECO:0000313" key="11">
    <source>
        <dbReference type="EMBL" id="CCW35747.1"/>
    </source>
</evidence>
<dbReference type="SUPFAM" id="SSF52540">
    <property type="entry name" value="P-loop containing nucleoside triphosphate hydrolases"/>
    <property type="match status" value="1"/>
</dbReference>
<keyword evidence="9" id="KW-0227">DNA damage</keyword>
<accession>S0EZF3</accession>
<dbReference type="Proteomes" id="UP000014227">
    <property type="component" value="Chromosome I"/>
</dbReference>
<dbReference type="Gene3D" id="3.40.50.300">
    <property type="entry name" value="P-loop containing nucleotide triphosphate hydrolases"/>
    <property type="match status" value="1"/>
</dbReference>
<dbReference type="InterPro" id="IPR003395">
    <property type="entry name" value="RecF/RecN/SMC_N"/>
</dbReference>
<dbReference type="EMBL" id="HF951689">
    <property type="protein sequence ID" value="CCW35747.1"/>
    <property type="molecule type" value="Genomic_DNA"/>
</dbReference>
<dbReference type="InterPro" id="IPR018078">
    <property type="entry name" value="DNA-binding_RecF_CS"/>
</dbReference>
<evidence type="ECO:0000256" key="9">
    <source>
        <dbReference type="HAMAP-Rule" id="MF_00365"/>
    </source>
</evidence>
<keyword evidence="9" id="KW-0234">DNA repair</keyword>
<dbReference type="GO" id="GO:0003697">
    <property type="term" value="F:single-stranded DNA binding"/>
    <property type="evidence" value="ECO:0007669"/>
    <property type="project" value="UniProtKB-UniRule"/>
</dbReference>
<dbReference type="KEGG" id="ccz:CCALI_01940"/>
<dbReference type="STRING" id="454171.CP488_02154"/>
<evidence type="ECO:0000256" key="3">
    <source>
        <dbReference type="ARBA" id="ARBA00020170"/>
    </source>
</evidence>
<dbReference type="GO" id="GO:0009432">
    <property type="term" value="P:SOS response"/>
    <property type="evidence" value="ECO:0007669"/>
    <property type="project" value="UniProtKB-UniRule"/>
</dbReference>
<evidence type="ECO:0000256" key="1">
    <source>
        <dbReference type="ARBA" id="ARBA00004496"/>
    </source>
</evidence>
<dbReference type="AlphaFoldDB" id="S0EZF3"/>
<comment type="similarity">
    <text evidence="2 9">Belongs to the RecF family.</text>
</comment>
<dbReference type="PANTHER" id="PTHR32182:SF0">
    <property type="entry name" value="DNA REPLICATION AND REPAIR PROTEIN RECF"/>
    <property type="match status" value="1"/>
</dbReference>
<feature type="domain" description="RecF/RecN/SMC N-terminal" evidence="10">
    <location>
        <begin position="3"/>
        <end position="388"/>
    </location>
</feature>
<keyword evidence="8 9" id="KW-0238">DNA-binding</keyword>
<evidence type="ECO:0000256" key="6">
    <source>
        <dbReference type="ARBA" id="ARBA00022741"/>
    </source>
</evidence>
<evidence type="ECO:0000313" key="12">
    <source>
        <dbReference type="Proteomes" id="UP000014227"/>
    </source>
</evidence>
<dbReference type="InParanoid" id="S0EZF3"/>
<gene>
    <name evidence="9" type="primary">recF</name>
    <name evidence="11" type="ORF">CCALI_01940</name>
</gene>
<organism evidence="11 12">
    <name type="scientific">Chthonomonas calidirosea (strain DSM 23976 / ICMP 18418 / T49)</name>
    <dbReference type="NCBI Taxonomy" id="1303518"/>
    <lineage>
        <taxon>Bacteria</taxon>
        <taxon>Bacillati</taxon>
        <taxon>Armatimonadota</taxon>
        <taxon>Chthonomonadia</taxon>
        <taxon>Chthonomonadales</taxon>
        <taxon>Chthonomonadaceae</taxon>
        <taxon>Chthonomonas</taxon>
    </lineage>
</organism>
<comment type="function">
    <text evidence="9">The RecF protein is involved in DNA metabolism; it is required for DNA replication and normal SOS inducibility. RecF binds preferentially to single-stranded, linear DNA. It also seems to bind ATP.</text>
</comment>
<reference evidence="12" key="1">
    <citation type="submission" date="2013-03" db="EMBL/GenBank/DDBJ databases">
        <title>Genome sequence of Chthonomonas calidirosea, the first sequenced genome from the Armatimonadetes phylum (formally candidate division OP10).</title>
        <authorList>
            <person name="Lee K.C.Y."/>
            <person name="Morgan X.C."/>
            <person name="Dunfield P.F."/>
            <person name="Tamas I."/>
            <person name="Houghton K.M."/>
            <person name="Vyssotski M."/>
            <person name="Ryan J.L.J."/>
            <person name="Lagutin K."/>
            <person name="McDonald I.R."/>
            <person name="Stott M.B."/>
        </authorList>
    </citation>
    <scope>NUCLEOTIDE SEQUENCE [LARGE SCALE GENOMIC DNA]</scope>
    <source>
        <strain evidence="12">DSM 23976 / ICMP 18418 / T49</strain>
    </source>
</reference>
<dbReference type="GO" id="GO:0000731">
    <property type="term" value="P:DNA synthesis involved in DNA repair"/>
    <property type="evidence" value="ECO:0007669"/>
    <property type="project" value="TreeGrafter"/>
</dbReference>
<dbReference type="GO" id="GO:0006260">
    <property type="term" value="P:DNA replication"/>
    <property type="evidence" value="ECO:0007669"/>
    <property type="project" value="UniProtKB-UniRule"/>
</dbReference>
<dbReference type="GO" id="GO:0006302">
    <property type="term" value="P:double-strand break repair"/>
    <property type="evidence" value="ECO:0007669"/>
    <property type="project" value="TreeGrafter"/>
</dbReference>
<comment type="subcellular location">
    <subcellularLocation>
        <location evidence="1 9">Cytoplasm</location>
    </subcellularLocation>
</comment>
<name>S0EZF3_CHTCT</name>
<evidence type="ECO:0000256" key="5">
    <source>
        <dbReference type="ARBA" id="ARBA00022705"/>
    </source>
</evidence>
<dbReference type="eggNOG" id="COG1195">
    <property type="taxonomic scope" value="Bacteria"/>
</dbReference>
<dbReference type="RefSeq" id="WP_016483272.1">
    <property type="nucleotide sequence ID" value="NC_021487.1"/>
</dbReference>
<dbReference type="OrthoDB" id="9803889at2"/>
<dbReference type="PANTHER" id="PTHR32182">
    <property type="entry name" value="DNA REPLICATION AND REPAIR PROTEIN RECF"/>
    <property type="match status" value="1"/>
</dbReference>
<dbReference type="Pfam" id="PF02463">
    <property type="entry name" value="SMC_N"/>
    <property type="match status" value="1"/>
</dbReference>
<evidence type="ECO:0000256" key="2">
    <source>
        <dbReference type="ARBA" id="ARBA00008016"/>
    </source>
</evidence>
<sequence length="439" mass="50337">MHIRRLYLTDFRNYAELVLEPTEGMNILYGKNAQGKTNVLEAIVLLATTRSMRAGRDSQMIRAGAERAQIHAEIVREREGEVDLFLTILPTDRKSVQINHLKRERVLDLLGQFNAVFFGASELAIISGEPADRRHFLNMEISQISPRYVYDLAHYRRVLEQRNRLLRDLREMRLPRKDSGLEVWNEQLVRYGTSLIRRRLFYIERLTPLAAQIHAELTDGKEKLELRYQPGIDLTSEELPRTQESGASTLMAAEGKDAGGEVSTGTVSPFTVVYDAEESQLRSLFERHLQRVLDEELRRGTTLIGPQRDDLVFLINAVDARIYASQGQQRTVALSLKLAEFCLMERFIGEPPVMLLDDVMSDLDDVRRRRLLKWVQGRCQTFLTCTNLRSFPKEILREAAVFHVRAGTVCFEGFGTHFSKEAPEQPIPEDAAVLKKEPR</sequence>
<dbReference type="HOGENOM" id="CLU_040267_0_1_0"/>
<dbReference type="InterPro" id="IPR042174">
    <property type="entry name" value="RecF_2"/>
</dbReference>
<dbReference type="InterPro" id="IPR027417">
    <property type="entry name" value="P-loop_NTPase"/>
</dbReference>
<dbReference type="HAMAP" id="MF_00365">
    <property type="entry name" value="RecF"/>
    <property type="match status" value="1"/>
</dbReference>
<keyword evidence="12" id="KW-1185">Reference proteome</keyword>
<keyword evidence="7 9" id="KW-0067">ATP-binding</keyword>
<dbReference type="GO" id="GO:0005524">
    <property type="term" value="F:ATP binding"/>
    <property type="evidence" value="ECO:0007669"/>
    <property type="project" value="UniProtKB-UniRule"/>
</dbReference>
<dbReference type="NCBIfam" id="TIGR00611">
    <property type="entry name" value="recf"/>
    <property type="match status" value="1"/>
</dbReference>